<keyword evidence="3" id="KW-1185">Reference proteome</keyword>
<feature type="transmembrane region" description="Helical" evidence="1">
    <location>
        <begin position="239"/>
        <end position="256"/>
    </location>
</feature>
<dbReference type="Proteomes" id="UP001235712">
    <property type="component" value="Unassembled WGS sequence"/>
</dbReference>
<name>A0ABT9PEH9_9ACTN</name>
<feature type="transmembrane region" description="Helical" evidence="1">
    <location>
        <begin position="155"/>
        <end position="176"/>
    </location>
</feature>
<evidence type="ECO:0000313" key="3">
    <source>
        <dbReference type="Proteomes" id="UP001235712"/>
    </source>
</evidence>
<feature type="transmembrane region" description="Helical" evidence="1">
    <location>
        <begin position="84"/>
        <end position="110"/>
    </location>
</feature>
<sequence length="262" mass="27812">MNTPHPDATLIDRYTTGDPTLDDVSVWSLEAHLESCEQCRAQQVSVFRTTGDDILQRVAAALDEGIATGPGPQPVPRLAARRRWAVWSLMPWLAMTFGILAAALGLGAFAPEHPSPVLLLAPVLPLLPVAGSWTRYSDPAWELLGTSPRTGLWMLLRRSVAALLLVIPVLLAASWIVGLAPALWLLPCLALTLTTLALSDRFGVVRSALSVWALWTAGVLVPGVVTAEVPTVLTASATPVWAAATVIAAATVAVRARGFARL</sequence>
<comment type="caution">
    <text evidence="2">The sequence shown here is derived from an EMBL/GenBank/DDBJ whole genome shotgun (WGS) entry which is preliminary data.</text>
</comment>
<evidence type="ECO:0008006" key="4">
    <source>
        <dbReference type="Google" id="ProtNLM"/>
    </source>
</evidence>
<dbReference type="EMBL" id="JAUSQZ010000001">
    <property type="protein sequence ID" value="MDP9831102.1"/>
    <property type="molecule type" value="Genomic_DNA"/>
</dbReference>
<organism evidence="2 3">
    <name type="scientific">Kineosporia succinea</name>
    <dbReference type="NCBI Taxonomy" id="84632"/>
    <lineage>
        <taxon>Bacteria</taxon>
        <taxon>Bacillati</taxon>
        <taxon>Actinomycetota</taxon>
        <taxon>Actinomycetes</taxon>
        <taxon>Kineosporiales</taxon>
        <taxon>Kineosporiaceae</taxon>
        <taxon>Kineosporia</taxon>
    </lineage>
</organism>
<evidence type="ECO:0000313" key="2">
    <source>
        <dbReference type="EMBL" id="MDP9831102.1"/>
    </source>
</evidence>
<reference evidence="2 3" key="1">
    <citation type="submission" date="2023-07" db="EMBL/GenBank/DDBJ databases">
        <title>Sequencing the genomes of 1000 actinobacteria strains.</title>
        <authorList>
            <person name="Klenk H.-P."/>
        </authorList>
    </citation>
    <scope>NUCLEOTIDE SEQUENCE [LARGE SCALE GENOMIC DNA]</scope>
    <source>
        <strain evidence="2 3">DSM 44388</strain>
    </source>
</reference>
<feature type="transmembrane region" description="Helical" evidence="1">
    <location>
        <begin position="211"/>
        <end position="233"/>
    </location>
</feature>
<gene>
    <name evidence="2" type="ORF">J2S57_006851</name>
</gene>
<evidence type="ECO:0000256" key="1">
    <source>
        <dbReference type="SAM" id="Phobius"/>
    </source>
</evidence>
<feature type="transmembrane region" description="Helical" evidence="1">
    <location>
        <begin position="182"/>
        <end position="199"/>
    </location>
</feature>
<keyword evidence="1" id="KW-1133">Transmembrane helix</keyword>
<keyword evidence="1" id="KW-0812">Transmembrane</keyword>
<dbReference type="RefSeq" id="WP_307250546.1">
    <property type="nucleotide sequence ID" value="NZ_JAUSQZ010000001.1"/>
</dbReference>
<feature type="transmembrane region" description="Helical" evidence="1">
    <location>
        <begin position="116"/>
        <end position="134"/>
    </location>
</feature>
<accession>A0ABT9PEH9</accession>
<proteinExistence type="predicted"/>
<protein>
    <recommendedName>
        <fullName evidence="4">Zinc finger protein</fullName>
    </recommendedName>
</protein>
<keyword evidence="1" id="KW-0472">Membrane</keyword>